<protein>
    <submittedName>
        <fullName evidence="2">Uncharacterized protein</fullName>
    </submittedName>
</protein>
<evidence type="ECO:0000313" key="2">
    <source>
        <dbReference type="EMBL" id="KAJ1355296.1"/>
    </source>
</evidence>
<name>A0AAD5MTM1_PARTN</name>
<evidence type="ECO:0000313" key="3">
    <source>
        <dbReference type="Proteomes" id="UP001196413"/>
    </source>
</evidence>
<dbReference type="EMBL" id="JAHQIW010002425">
    <property type="protein sequence ID" value="KAJ1355296.1"/>
    <property type="molecule type" value="Genomic_DNA"/>
</dbReference>
<dbReference type="AlphaFoldDB" id="A0AAD5MTM1"/>
<evidence type="ECO:0000256" key="1">
    <source>
        <dbReference type="SAM" id="MobiDB-lite"/>
    </source>
</evidence>
<organism evidence="2 3">
    <name type="scientific">Parelaphostrongylus tenuis</name>
    <name type="common">Meningeal worm</name>
    <dbReference type="NCBI Taxonomy" id="148309"/>
    <lineage>
        <taxon>Eukaryota</taxon>
        <taxon>Metazoa</taxon>
        <taxon>Ecdysozoa</taxon>
        <taxon>Nematoda</taxon>
        <taxon>Chromadorea</taxon>
        <taxon>Rhabditida</taxon>
        <taxon>Rhabditina</taxon>
        <taxon>Rhabditomorpha</taxon>
        <taxon>Strongyloidea</taxon>
        <taxon>Metastrongylidae</taxon>
        <taxon>Parelaphostrongylus</taxon>
    </lineage>
</organism>
<feature type="compositionally biased region" description="Polar residues" evidence="1">
    <location>
        <begin position="34"/>
        <end position="43"/>
    </location>
</feature>
<reference evidence="2" key="1">
    <citation type="submission" date="2021-06" db="EMBL/GenBank/DDBJ databases">
        <title>Parelaphostrongylus tenuis whole genome reference sequence.</title>
        <authorList>
            <person name="Garwood T.J."/>
            <person name="Larsen P.A."/>
            <person name="Fountain-Jones N.M."/>
            <person name="Garbe J.R."/>
            <person name="Macchietto M.G."/>
            <person name="Kania S.A."/>
            <person name="Gerhold R.W."/>
            <person name="Richards J.E."/>
            <person name="Wolf T.M."/>
        </authorList>
    </citation>
    <scope>NUCLEOTIDE SEQUENCE</scope>
    <source>
        <strain evidence="2">MNPRO001-30</strain>
        <tissue evidence="2">Meninges</tissue>
    </source>
</reference>
<feature type="compositionally biased region" description="Basic and acidic residues" evidence="1">
    <location>
        <begin position="19"/>
        <end position="28"/>
    </location>
</feature>
<accession>A0AAD5MTM1</accession>
<feature type="region of interest" description="Disordered" evidence="1">
    <location>
        <begin position="19"/>
        <end position="60"/>
    </location>
</feature>
<keyword evidence="3" id="KW-1185">Reference proteome</keyword>
<comment type="caution">
    <text evidence="2">The sequence shown here is derived from an EMBL/GenBank/DDBJ whole genome shotgun (WGS) entry which is preliminary data.</text>
</comment>
<sequence length="60" mass="6847">MLVERHANQRSLADYTCRKDSQAVERRGLRSSKLENQSRSVRQQGIDRQAALEVAEGIPH</sequence>
<gene>
    <name evidence="2" type="ORF">KIN20_012636</name>
</gene>
<proteinExistence type="predicted"/>
<dbReference type="Proteomes" id="UP001196413">
    <property type="component" value="Unassembled WGS sequence"/>
</dbReference>